<evidence type="ECO:0000313" key="6">
    <source>
        <dbReference type="EMBL" id="WAQ98208.1"/>
    </source>
</evidence>
<evidence type="ECO:0000256" key="1">
    <source>
        <dbReference type="ARBA" id="ARBA00023157"/>
    </source>
</evidence>
<dbReference type="EMBL" id="CP111014">
    <property type="protein sequence ID" value="WAQ98208.1"/>
    <property type="molecule type" value="Genomic_DNA"/>
</dbReference>
<dbReference type="PROSITE" id="PS01187">
    <property type="entry name" value="EGF_CA"/>
    <property type="match status" value="1"/>
</dbReference>
<gene>
    <name evidence="6" type="ORF">MAR_022581</name>
</gene>
<evidence type="ECO:0000313" key="7">
    <source>
        <dbReference type="Proteomes" id="UP001164746"/>
    </source>
</evidence>
<dbReference type="InterPro" id="IPR018097">
    <property type="entry name" value="EGF_Ca-bd_CS"/>
</dbReference>
<feature type="disulfide bond" evidence="2">
    <location>
        <begin position="2187"/>
        <end position="2196"/>
    </location>
</feature>
<evidence type="ECO:0000256" key="3">
    <source>
        <dbReference type="SAM" id="MobiDB-lite"/>
    </source>
</evidence>
<proteinExistence type="predicted"/>
<keyword evidence="4" id="KW-0472">Membrane</keyword>
<protein>
    <recommendedName>
        <fullName evidence="5">EGF-like domain-containing protein</fullName>
    </recommendedName>
</protein>
<comment type="caution">
    <text evidence="2">Lacks conserved residue(s) required for the propagation of feature annotation.</text>
</comment>
<feature type="domain" description="EGF-like" evidence="5">
    <location>
        <begin position="2152"/>
        <end position="2197"/>
    </location>
</feature>
<evidence type="ECO:0000256" key="4">
    <source>
        <dbReference type="SAM" id="Phobius"/>
    </source>
</evidence>
<accession>A0ABY7DM03</accession>
<evidence type="ECO:0000256" key="2">
    <source>
        <dbReference type="PROSITE-ProRule" id="PRU00076"/>
    </source>
</evidence>
<dbReference type="Proteomes" id="UP001164746">
    <property type="component" value="Chromosome 3"/>
</dbReference>
<keyword evidence="7" id="KW-1185">Reference proteome</keyword>
<dbReference type="PANTHER" id="PTHR16897">
    <property type="entry name" value="OS10G0105400 PROTEIN"/>
    <property type="match status" value="1"/>
</dbReference>
<dbReference type="PANTHER" id="PTHR16897:SF2">
    <property type="entry name" value="OS03G0226600 PROTEIN"/>
    <property type="match status" value="1"/>
</dbReference>
<feature type="region of interest" description="Disordered" evidence="3">
    <location>
        <begin position="2511"/>
        <end position="2532"/>
    </location>
</feature>
<sequence>MYLFNLCSQVHIGLPKDDEDLDDEGNIVHSDQNGIRASWSSRDPQSGIQRYFVAVGIESSSESLLQFTDFGGQTTAYINNIFFHPSFTNGTSPILYKVSVKAMNRAGLTSAPGESKPIFMHKANVPGIVFDGRDLYNDEAFTIDHTSIAASFYGFGSEECDIIGYDWAIGTTEFGTDVLSYTDYGLVMNNKTHGQCQIHTELFEDLTYYISVRAVLGCHKEYVVSCSDGITLDRIAPAITFEANNETAVTCIKNMIYQSSTNSLGITGITTDKNGIFSVEWSLGTVSALDDKHPFTGDLSALTSVAALVPGEAVFLTAHAVDNAGNENVASSMAIIADITSPEIKNFDCTYYISTRKSLVTCNWLTVIEEESLINHIELSMGSNISNSDILDSYVIHRSAYSFTKDLFHQINQMPSMNYINILITVSNVVGLKKSYGWKVIVDRTPPTVESLDVVTSTIPGVINDHHQQCQLPSGYVEVKLNKVEDKETDIDEKRYELAIGSSAYGTDFLVFTPIEKSSSSLFFMDGFFLPAGVTFYATLRIYNIAGLKTEVSSKSVVVSQTPYLSVQDGDQYEDIDYQSLPNLIQGTWKYSDNCPILDAKWSVENIAGKVLFDFIPIPNSDRVFYNDEVRLENGIKYIVTVQTIDALGRKRKAQSDGVSIRIQPPYPGSVRDGLDLDLNYQFSTSDLSSNWDYFGDGSNDPTQSITRYEIAIGNDRRYSKTRSNVHYFVNVGLNTAYTFTNLNLTSKLIRYYITVRGFSQAGGFVEGYSNGIRVGFDDDIIPGIVSVNKYQYSTNKMAVSYYGFQSDIAIIDYKVAISSHGEIITNDTIKCIAITRNTSMYDVSSLQSYGLNEYVEIDELQLVHGGSYFVSVVAEDEAGMCIVVKGGPVFIDGTPPQKGQLYINGINPTMIVYLRLHSEMHIEWTGFVDIDSGIRSAHVRLFECDQCFNTTISSESCYLIDESFVFNDTKAAFYELDLYFEKAYYIGLEVTNKANISTTSQSSTILIDESPPLLGEVKITEDWKSEATFQHSRSTLSGFVPIAMTEEDFQCKNQFQYFPVIGSDKVTNILDEFSDDFLVINATGAYLGIGYSSDLLNMTKTGILSEKISLQNGNYTFSVRAAIGDQIITTIAVITDPVAISYEVTEKPVEVFFNFSAFENITGLLAYNSTDSGDINTTTASLPRSFKPNNNNNTGEGTANFEAEEYGFGVHILGYMIGDNEYYHHVFWAKNKFETVNRWFQTTKTRDQIHEYVINVKKMSKYLTDTVDLSLIVDGEEKETLSGFNFYGDVNLAALTWNEDNYMPPLDIYKPFYSDAVIRAINVPDNRDKLCRYGRAFYDGQSGIKELWIGVSDNVKEMGNILPLSLYKKFCFSCIKPCDKICKENCADEILSNGFNLVAVEVNGLDMDAINMNSTCVNISSEEQCNSTSYYINAKLVNFAGEETTAFSNAIQIDTTPPQCFYVECTDPNYNVDQPTKYLGSSSAIGAFWNCTEKESLIVRHKVEIVDITNGDIVMNSTDVGLKTRVRFDLANDTFEDGSDYEVLVTVINSAGLTLKTSCKVQVNLYPPDVSAVVSEPLYTDWTTHSEMEMPYWTDSQTNIGIQWSGGTSDTEFYEWQIGTKPDGSDLFPSSKVGINSTGSSAIVHGKVHYNSKYINKTVSEYRNITNMTQEQIQNLTSASEKEKSFFNMEPGRCLYQSLYARGYSHLSSKINESIVCVKRPGDVYLNGAKDKLVIRAHKMKSSTSWDTSDPTTSPEITVDASLTGGGLTVGTITQSDQDEVYGSAATSEYKPYISNIQTTLQQTSRLLQKRIQRLCNVTFFLTPSPVAKVTDVTINTIVPVGCEKDFYYQPALVYWDKNEEQWVHIDEGCNEYLSANVNLSRYNSTICGLSRNNTSTRKRRATSFEIDEPRQYSLVLITKRYQNSPPKIITDNIYFIEDETSAFDIETSDAENDVLSYRIVDKPSNIDCNITSIGKLECIPEDDFYGNVTVTVEVVEEELPFFVDPYSERKKLRIGIQNVPDKTDRFFIDLNETWHEEKRPSMKQTVITNANRSASLYVGKILLADVDGGERFSTISRFTSLGNSSFSLNANDPESIPVQNYTTKNYRSKAAYNVDFEFSPNLKGKMVLDFIAQTDDLSYTPGVTISLYVLENPCIHGYCNHPTLGEEACNDTARSESFVGFECVCYPGYIDEWCQTEIDECAHEPCLTMYDCEDLVNDYQCNINILKLMAAIICSLLFLIPVVYLLRRIIFLQDRVNIEVDNARWENSRAFEPMTKWTDNPLMFIHRALHPLHRKNNEADFSLDLDLFSNTIAQPESKPRTLTEEEAGLMNAGTQTLHEAERQPQIAASISLQDMEATGESMDDWADSTPFGKGRALSLHHRKFSEVEGSLDHVIFAKNLAQPESTPSNYFAEELTEFSAERLKSFQSKNDDTQRNGLMDVGIEKFNKASEQPRTAVAIFQEDKEATDEVTPSNFSAEEMTEPSGEQLKAFQHVKEDVPMQRFAVEPLIKNEPSSGSAIDEMSSVDVTTV</sequence>
<keyword evidence="1 2" id="KW-1015">Disulfide bond</keyword>
<name>A0ABY7DM03_MYAAR</name>
<keyword evidence="4" id="KW-1133">Transmembrane helix</keyword>
<dbReference type="InterPro" id="IPR000742">
    <property type="entry name" value="EGF"/>
</dbReference>
<dbReference type="PROSITE" id="PS50026">
    <property type="entry name" value="EGF_3"/>
    <property type="match status" value="1"/>
</dbReference>
<keyword evidence="2" id="KW-0245">EGF-like domain</keyword>
<keyword evidence="4" id="KW-0812">Transmembrane</keyword>
<dbReference type="PROSITE" id="PS01186">
    <property type="entry name" value="EGF_2"/>
    <property type="match status" value="1"/>
</dbReference>
<dbReference type="Gene3D" id="2.10.25.10">
    <property type="entry name" value="Laminin"/>
    <property type="match status" value="1"/>
</dbReference>
<reference evidence="6" key="1">
    <citation type="submission" date="2022-11" db="EMBL/GenBank/DDBJ databases">
        <title>Centuries of genome instability and evolution in soft-shell clam transmissible cancer (bioRxiv).</title>
        <authorList>
            <person name="Hart S.F.M."/>
            <person name="Yonemitsu M.A."/>
            <person name="Giersch R.M."/>
            <person name="Beal B.F."/>
            <person name="Arriagada G."/>
            <person name="Davis B.W."/>
            <person name="Ostrander E.A."/>
            <person name="Goff S.P."/>
            <person name="Metzger M.J."/>
        </authorList>
    </citation>
    <scope>NUCLEOTIDE SEQUENCE</scope>
    <source>
        <strain evidence="6">MELC-2E11</strain>
        <tissue evidence="6">Siphon/mantle</tissue>
    </source>
</reference>
<evidence type="ECO:0000259" key="5">
    <source>
        <dbReference type="PROSITE" id="PS50026"/>
    </source>
</evidence>
<organism evidence="6 7">
    <name type="scientific">Mya arenaria</name>
    <name type="common">Soft-shell clam</name>
    <dbReference type="NCBI Taxonomy" id="6604"/>
    <lineage>
        <taxon>Eukaryota</taxon>
        <taxon>Metazoa</taxon>
        <taxon>Spiralia</taxon>
        <taxon>Lophotrochozoa</taxon>
        <taxon>Mollusca</taxon>
        <taxon>Bivalvia</taxon>
        <taxon>Autobranchia</taxon>
        <taxon>Heteroconchia</taxon>
        <taxon>Euheterodonta</taxon>
        <taxon>Imparidentia</taxon>
        <taxon>Neoheterodontei</taxon>
        <taxon>Myida</taxon>
        <taxon>Myoidea</taxon>
        <taxon>Myidae</taxon>
        <taxon>Mya</taxon>
    </lineage>
</organism>
<feature type="transmembrane region" description="Helical" evidence="4">
    <location>
        <begin position="2227"/>
        <end position="2248"/>
    </location>
</feature>